<reference evidence="1 2" key="1">
    <citation type="submission" date="2020-03" db="EMBL/GenBank/DDBJ databases">
        <authorList>
            <person name="Chen G."/>
            <person name="Lin M."/>
            <person name="Fu H."/>
        </authorList>
    </citation>
    <scope>NUCLEOTIDE SEQUENCE [LARGE SCALE GENOMIC DNA]</scope>
</reference>
<organism evidence="1 2">
    <name type="scientific">Vibrio phage phiV141</name>
    <dbReference type="NCBI Taxonomy" id="2723905"/>
    <lineage>
        <taxon>Viruses</taxon>
        <taxon>Duplodnaviria</taxon>
        <taxon>Heunggongvirae</taxon>
        <taxon>Uroviricota</taxon>
        <taxon>Caudoviricetes</taxon>
        <taxon>Autographivirales</taxon>
        <taxon>Autographivirales incertae sedis</taxon>
        <taxon>Fujianvirus</taxon>
        <taxon>Fujianvirus V141</taxon>
    </lineage>
</organism>
<gene>
    <name evidence="1" type="ORF">phiV141_43</name>
</gene>
<accession>A0A7D7ERH6</accession>
<dbReference type="EMBL" id="MT227925">
    <property type="protein sequence ID" value="QMP18302.1"/>
    <property type="molecule type" value="Genomic_DNA"/>
</dbReference>
<evidence type="ECO:0000313" key="1">
    <source>
        <dbReference type="EMBL" id="QMP18302.1"/>
    </source>
</evidence>
<proteinExistence type="predicted"/>
<keyword evidence="2" id="KW-1185">Reference proteome</keyword>
<sequence>MNIGLAALSVLKKILLSLLSEAFLEWLFFWVGQMLVDSTKTTKDDEFLRKVKEVYKGSKEV</sequence>
<dbReference type="Proteomes" id="UP000514515">
    <property type="component" value="Segment"/>
</dbReference>
<evidence type="ECO:0000313" key="2">
    <source>
        <dbReference type="Proteomes" id="UP000514515"/>
    </source>
</evidence>
<name>A0A7D7ERH6_9CAUD</name>
<protein>
    <submittedName>
        <fullName evidence="1">Uncharacterized protein</fullName>
    </submittedName>
</protein>